<dbReference type="RefSeq" id="WP_161982636.1">
    <property type="nucleotide sequence ID" value="NZ_BIFT01000002.1"/>
</dbReference>
<dbReference type="EMBL" id="BIFT01000002">
    <property type="protein sequence ID" value="GCE31364.1"/>
    <property type="molecule type" value="Genomic_DNA"/>
</dbReference>
<dbReference type="Proteomes" id="UP000287171">
    <property type="component" value="Unassembled WGS sequence"/>
</dbReference>
<evidence type="ECO:0000313" key="2">
    <source>
        <dbReference type="EMBL" id="GCE31364.1"/>
    </source>
</evidence>
<dbReference type="InterPro" id="IPR021224">
    <property type="entry name" value="DUF2690"/>
</dbReference>
<reference evidence="3" key="1">
    <citation type="submission" date="2018-12" db="EMBL/GenBank/DDBJ databases">
        <title>Tengunoibacter tsumagoiensis gen. nov., sp. nov., Dictyobacter kobayashii sp. nov., D. alpinus sp. nov., and D. joshuensis sp. nov. and description of Dictyobacteraceae fam. nov. within the order Ktedonobacterales isolated from Tengu-no-mugimeshi.</title>
        <authorList>
            <person name="Wang C.M."/>
            <person name="Zheng Y."/>
            <person name="Sakai Y."/>
            <person name="Toyoda A."/>
            <person name="Minakuchi Y."/>
            <person name="Abe K."/>
            <person name="Yokota A."/>
            <person name="Yabe S."/>
        </authorList>
    </citation>
    <scope>NUCLEOTIDE SEQUENCE [LARGE SCALE GENOMIC DNA]</scope>
    <source>
        <strain evidence="3">Uno16</strain>
    </source>
</reference>
<dbReference type="Pfam" id="PF10901">
    <property type="entry name" value="DUF2690"/>
    <property type="match status" value="1"/>
</dbReference>
<name>A0A402BIZ1_9CHLR</name>
<organism evidence="2 3">
    <name type="scientific">Dictyobacter alpinus</name>
    <dbReference type="NCBI Taxonomy" id="2014873"/>
    <lineage>
        <taxon>Bacteria</taxon>
        <taxon>Bacillati</taxon>
        <taxon>Chloroflexota</taxon>
        <taxon>Ktedonobacteria</taxon>
        <taxon>Ktedonobacterales</taxon>
        <taxon>Dictyobacteraceae</taxon>
        <taxon>Dictyobacter</taxon>
    </lineage>
</organism>
<comment type="caution">
    <text evidence="2">The sequence shown here is derived from an EMBL/GenBank/DDBJ whole genome shotgun (WGS) entry which is preliminary data.</text>
</comment>
<accession>A0A402BIZ1</accession>
<evidence type="ECO:0008006" key="4">
    <source>
        <dbReference type="Google" id="ProtNLM"/>
    </source>
</evidence>
<dbReference type="AlphaFoldDB" id="A0A402BIZ1"/>
<feature type="chain" id="PRO_5019049952" description="DUF2690 domain-containing protein" evidence="1">
    <location>
        <begin position="31"/>
        <end position="188"/>
    </location>
</feature>
<feature type="signal peptide" evidence="1">
    <location>
        <begin position="1"/>
        <end position="30"/>
    </location>
</feature>
<proteinExistence type="predicted"/>
<keyword evidence="1" id="KW-0732">Signal</keyword>
<protein>
    <recommendedName>
        <fullName evidence="4">DUF2690 domain-containing protein</fullName>
    </recommendedName>
</protein>
<gene>
    <name evidence="2" type="ORF">KDA_68480</name>
</gene>
<sequence length="188" mass="20220">MKKHTSIFLSLLFVIICSSVTLLAPAVASAAPASPNYDTQTHFVLTGIKKAHAITKSAHANYICGTNCNNQNPQDTQCAQGAQTVLSAYITDPYYGGNWGLLELRWSPTCGTNWTRITSYQGTRQLYAIIEHPAGQDGGYAYYTSGNVVATQTWSKMVYSPNDPVKSIGDITVRGQASVCIANTGLSC</sequence>
<evidence type="ECO:0000256" key="1">
    <source>
        <dbReference type="SAM" id="SignalP"/>
    </source>
</evidence>
<evidence type="ECO:0000313" key="3">
    <source>
        <dbReference type="Proteomes" id="UP000287171"/>
    </source>
</evidence>
<keyword evidence="3" id="KW-1185">Reference proteome</keyword>